<dbReference type="SUPFAM" id="SSF50129">
    <property type="entry name" value="GroES-like"/>
    <property type="match status" value="1"/>
</dbReference>
<dbReference type="Gene3D" id="3.40.50.720">
    <property type="entry name" value="NAD(P)-binding Rossmann-like Domain"/>
    <property type="match status" value="1"/>
</dbReference>
<accession>A0ABR3Q349</accession>
<dbReference type="InterPro" id="IPR011032">
    <property type="entry name" value="GroES-like_sf"/>
</dbReference>
<dbReference type="InterPro" id="IPR045010">
    <property type="entry name" value="MDR_fam"/>
</dbReference>
<evidence type="ECO:0000256" key="1">
    <source>
        <dbReference type="ARBA" id="ARBA00023002"/>
    </source>
</evidence>
<dbReference type="RefSeq" id="XP_069208742.1">
    <property type="nucleotide sequence ID" value="XM_069354100.1"/>
</dbReference>
<keyword evidence="4" id="KW-1185">Reference proteome</keyword>
<dbReference type="PANTHER" id="PTHR43205">
    <property type="entry name" value="PROSTAGLANDIN REDUCTASE"/>
    <property type="match status" value="1"/>
</dbReference>
<organism evidence="3 4">
    <name type="scientific">Vanrija albida</name>
    <dbReference type="NCBI Taxonomy" id="181172"/>
    <lineage>
        <taxon>Eukaryota</taxon>
        <taxon>Fungi</taxon>
        <taxon>Dikarya</taxon>
        <taxon>Basidiomycota</taxon>
        <taxon>Agaricomycotina</taxon>
        <taxon>Tremellomycetes</taxon>
        <taxon>Trichosporonales</taxon>
        <taxon>Trichosporonaceae</taxon>
        <taxon>Vanrija</taxon>
    </lineage>
</organism>
<dbReference type="InterPro" id="IPR041694">
    <property type="entry name" value="ADH_N_2"/>
</dbReference>
<feature type="domain" description="Enoyl reductase (ER)" evidence="2">
    <location>
        <begin position="21"/>
        <end position="335"/>
    </location>
</feature>
<dbReference type="GeneID" id="95986655"/>
<sequence>MALRTSQRIWILNKAPTGPVTSETFKLETRPLPALSAGKLLVQVQYISNDPAQRNFIAAGPKPLVAPGNPMRASAVAKVLESQSTKYKAGDSVFGYFGWTDYSVVDESAVTAPAAQLPGKPYASISPLGFTSLTAYAGTLDVLDVKPEHTVVVSGAAGAVGQVVVQLAKNVKGAKRVIGIAGDPDKVAYLKSIGADAAVDYKAADWKEQLAAIVGADGVDRFYDNVGGDIFDHLLTVLNPHGRVALCGQITSYNGEYTPFPHFADIISKSITIQGFTVFNYISRWGEATKDLRQFIEDGKLKVAESETVVPTKIEDVPATWLRLFEGKSRGKLITQLEE</sequence>
<dbReference type="SUPFAM" id="SSF51735">
    <property type="entry name" value="NAD(P)-binding Rossmann-fold domains"/>
    <property type="match status" value="1"/>
</dbReference>
<dbReference type="InterPro" id="IPR013149">
    <property type="entry name" value="ADH-like_C"/>
</dbReference>
<dbReference type="Gene3D" id="3.90.180.10">
    <property type="entry name" value="Medium-chain alcohol dehydrogenases, catalytic domain"/>
    <property type="match status" value="1"/>
</dbReference>
<evidence type="ECO:0000313" key="3">
    <source>
        <dbReference type="EMBL" id="KAL1408798.1"/>
    </source>
</evidence>
<dbReference type="Proteomes" id="UP001565368">
    <property type="component" value="Unassembled WGS sequence"/>
</dbReference>
<protein>
    <submittedName>
        <fullName evidence="3">Quinone oxidoreductase</fullName>
    </submittedName>
</protein>
<evidence type="ECO:0000259" key="2">
    <source>
        <dbReference type="SMART" id="SM00829"/>
    </source>
</evidence>
<gene>
    <name evidence="3" type="primary">QOR1_2</name>
    <name evidence="3" type="ORF">Q8F55_005612</name>
</gene>
<dbReference type="Pfam" id="PF16884">
    <property type="entry name" value="ADH_N_2"/>
    <property type="match status" value="1"/>
</dbReference>
<dbReference type="Pfam" id="PF00107">
    <property type="entry name" value="ADH_zinc_N"/>
    <property type="match status" value="1"/>
</dbReference>
<dbReference type="PANTHER" id="PTHR43205:SF19">
    <property type="entry name" value="ENOYL REDUCTASE (ER) DOMAIN-CONTAINING PROTEIN"/>
    <property type="match status" value="1"/>
</dbReference>
<dbReference type="CDD" id="cd05288">
    <property type="entry name" value="PGDH"/>
    <property type="match status" value="1"/>
</dbReference>
<name>A0ABR3Q349_9TREE</name>
<dbReference type="InterPro" id="IPR020843">
    <property type="entry name" value="ER"/>
</dbReference>
<dbReference type="EMBL" id="JBBXJM010000004">
    <property type="protein sequence ID" value="KAL1408798.1"/>
    <property type="molecule type" value="Genomic_DNA"/>
</dbReference>
<dbReference type="SMART" id="SM00829">
    <property type="entry name" value="PKS_ER"/>
    <property type="match status" value="1"/>
</dbReference>
<dbReference type="InterPro" id="IPR036291">
    <property type="entry name" value="NAD(P)-bd_dom_sf"/>
</dbReference>
<reference evidence="3 4" key="1">
    <citation type="submission" date="2023-08" db="EMBL/GenBank/DDBJ databases">
        <title>Annotated Genome Sequence of Vanrija albida AlHP1.</title>
        <authorList>
            <person name="Herzog R."/>
        </authorList>
    </citation>
    <scope>NUCLEOTIDE SEQUENCE [LARGE SCALE GENOMIC DNA]</scope>
    <source>
        <strain evidence="3 4">AlHP1</strain>
    </source>
</reference>
<proteinExistence type="predicted"/>
<keyword evidence="1" id="KW-0560">Oxidoreductase</keyword>
<evidence type="ECO:0000313" key="4">
    <source>
        <dbReference type="Proteomes" id="UP001565368"/>
    </source>
</evidence>
<comment type="caution">
    <text evidence="3">The sequence shown here is derived from an EMBL/GenBank/DDBJ whole genome shotgun (WGS) entry which is preliminary data.</text>
</comment>